<protein>
    <submittedName>
        <fullName evidence="1">Uncharacterized protein</fullName>
    </submittedName>
</protein>
<reference evidence="1 2" key="1">
    <citation type="submission" date="2024-01" db="EMBL/GenBank/DDBJ databases">
        <title>Genome assemblies of Stephania.</title>
        <authorList>
            <person name="Yang L."/>
        </authorList>
    </citation>
    <scope>NUCLEOTIDE SEQUENCE [LARGE SCALE GENOMIC DNA]</scope>
    <source>
        <strain evidence="1">QJT</strain>
        <tissue evidence="1">Leaf</tissue>
    </source>
</reference>
<keyword evidence="2" id="KW-1185">Reference proteome</keyword>
<proteinExistence type="predicted"/>
<comment type="caution">
    <text evidence="1">The sequence shown here is derived from an EMBL/GenBank/DDBJ whole genome shotgun (WGS) entry which is preliminary data.</text>
</comment>
<dbReference type="AlphaFoldDB" id="A0AAP0I7K7"/>
<evidence type="ECO:0000313" key="1">
    <source>
        <dbReference type="EMBL" id="KAK9110174.1"/>
    </source>
</evidence>
<sequence length="330" mass="36747">MTGSVTYQALPGLRAEGASHGATPGRGRKVYFPFNLTHFRPLSFLSNFNLTLNFIFCPSFFIDGSALSRGSFFLGSALSRGSFFLGSALAVLLHRLCSLSRVLLHRLYSLSPGSFFIDSALAGPSSVALLSRVLLYRLCSRGSFFIGSRGVPGERLCFSFSSSSRRLFDAPSDRNRRDGRGCVGQFNAPPSFPLLHRLPYLHHRFLLSRCLSLHHCSLLCRRISFTLAALSLRRLGLSPALPSALLRFAPLQLVTLLFSFSILKSIPWHSHQETLTPPTVVPTPALDANDVYRPRMYKPEDEEQTNLPLQQEWIDALSDTHPLPRPDRDN</sequence>
<gene>
    <name evidence="1" type="ORF">Sjap_018234</name>
</gene>
<dbReference type="Proteomes" id="UP001417504">
    <property type="component" value="Unassembled WGS sequence"/>
</dbReference>
<name>A0AAP0I7K7_9MAGN</name>
<accession>A0AAP0I7K7</accession>
<dbReference type="EMBL" id="JBBNAE010000007">
    <property type="protein sequence ID" value="KAK9110174.1"/>
    <property type="molecule type" value="Genomic_DNA"/>
</dbReference>
<evidence type="ECO:0000313" key="2">
    <source>
        <dbReference type="Proteomes" id="UP001417504"/>
    </source>
</evidence>
<organism evidence="1 2">
    <name type="scientific">Stephania japonica</name>
    <dbReference type="NCBI Taxonomy" id="461633"/>
    <lineage>
        <taxon>Eukaryota</taxon>
        <taxon>Viridiplantae</taxon>
        <taxon>Streptophyta</taxon>
        <taxon>Embryophyta</taxon>
        <taxon>Tracheophyta</taxon>
        <taxon>Spermatophyta</taxon>
        <taxon>Magnoliopsida</taxon>
        <taxon>Ranunculales</taxon>
        <taxon>Menispermaceae</taxon>
        <taxon>Menispermoideae</taxon>
        <taxon>Cissampelideae</taxon>
        <taxon>Stephania</taxon>
    </lineage>
</organism>